<dbReference type="InterPro" id="IPR037359">
    <property type="entry name" value="NST/OST"/>
</dbReference>
<evidence type="ECO:0000256" key="4">
    <source>
        <dbReference type="ARBA" id="ARBA00022968"/>
    </source>
</evidence>
<dbReference type="InterPro" id="IPR027417">
    <property type="entry name" value="P-loop_NTPase"/>
</dbReference>
<feature type="binding site" evidence="15">
    <location>
        <position position="349"/>
    </location>
    <ligand>
        <name>3'-phosphoadenylyl sulfate</name>
        <dbReference type="ChEBI" id="CHEBI:58339"/>
    </ligand>
</feature>
<feature type="binding site" evidence="15">
    <location>
        <position position="248"/>
    </location>
    <ligand>
        <name>3'-phosphoadenylyl sulfate</name>
        <dbReference type="ChEBI" id="CHEBI:58339"/>
    </ligand>
</feature>
<keyword evidence="4" id="KW-0735">Signal-anchor</keyword>
<evidence type="ECO:0000256" key="5">
    <source>
        <dbReference type="ARBA" id="ARBA00022989"/>
    </source>
</evidence>
<evidence type="ECO:0000259" key="18">
    <source>
        <dbReference type="Pfam" id="PF00685"/>
    </source>
</evidence>
<evidence type="ECO:0000256" key="9">
    <source>
        <dbReference type="ARBA" id="ARBA00023180"/>
    </source>
</evidence>
<feature type="transmembrane region" description="Helical" evidence="17">
    <location>
        <begin position="88"/>
        <end position="106"/>
    </location>
</feature>
<dbReference type="InterPro" id="IPR000863">
    <property type="entry name" value="Sulfotransferase_dom"/>
</dbReference>
<accession>A0AAE1BW35</accession>
<feature type="binding site" evidence="15">
    <location>
        <position position="240"/>
    </location>
    <ligand>
        <name>3'-phosphoadenylyl sulfate</name>
        <dbReference type="ChEBI" id="CHEBI:58339"/>
    </ligand>
</feature>
<evidence type="ECO:0000256" key="6">
    <source>
        <dbReference type="ARBA" id="ARBA00023034"/>
    </source>
</evidence>
<evidence type="ECO:0000256" key="1">
    <source>
        <dbReference type="ARBA" id="ARBA00004323"/>
    </source>
</evidence>
<gene>
    <name evidence="19" type="ORF">Pcinc_037393</name>
</gene>
<dbReference type="Proteomes" id="UP001286313">
    <property type="component" value="Unassembled WGS sequence"/>
</dbReference>
<feature type="disulfide bond" evidence="16">
    <location>
        <begin position="350"/>
        <end position="359"/>
    </location>
</feature>
<evidence type="ECO:0000256" key="2">
    <source>
        <dbReference type="ARBA" id="ARBA00022679"/>
    </source>
</evidence>
<feature type="binding site" evidence="15">
    <location>
        <begin position="364"/>
        <end position="368"/>
    </location>
    <ligand>
        <name>3'-phosphoadenylyl sulfate</name>
        <dbReference type="ChEBI" id="CHEBI:58339"/>
    </ligand>
</feature>
<evidence type="ECO:0000256" key="7">
    <source>
        <dbReference type="ARBA" id="ARBA00023136"/>
    </source>
</evidence>
<keyword evidence="20" id="KW-1185">Reference proteome</keyword>
<evidence type="ECO:0000256" key="8">
    <source>
        <dbReference type="ARBA" id="ARBA00023157"/>
    </source>
</evidence>
<dbReference type="PANTHER" id="PTHR10605">
    <property type="entry name" value="HEPARAN SULFATE SULFOTRANSFERASE"/>
    <property type="match status" value="1"/>
</dbReference>
<keyword evidence="8 16" id="KW-1015">Disulfide bond</keyword>
<evidence type="ECO:0000256" key="12">
    <source>
        <dbReference type="ARBA" id="ARBA00071906"/>
    </source>
</evidence>
<dbReference type="SUPFAM" id="SSF52540">
    <property type="entry name" value="P-loop containing nucleoside triphosphate hydrolases"/>
    <property type="match status" value="1"/>
</dbReference>
<comment type="subcellular location">
    <subcellularLocation>
        <location evidence="1">Golgi apparatus membrane</location>
        <topology evidence="1">Single-pass type II membrane protein</topology>
    </subcellularLocation>
</comment>
<evidence type="ECO:0000256" key="17">
    <source>
        <dbReference type="SAM" id="Phobius"/>
    </source>
</evidence>
<dbReference type="GO" id="GO:0008467">
    <property type="term" value="F:[heparan sulfate]-glucosamine 3-sulfotransferase activity"/>
    <property type="evidence" value="ECO:0007669"/>
    <property type="project" value="UniProtKB-EC"/>
</dbReference>
<comment type="catalytic activity">
    <reaction evidence="10">
        <text>alpha-D-glucosaminyl-[heparan sulfate](n) + 3'-phosphoadenylyl sulfate = 3-sulfo-alpha-D-glucosaminyl-[heparan sulfate](n) + adenosine 3',5'-bisphosphate + H(+)</text>
        <dbReference type="Rhea" id="RHEA:15461"/>
        <dbReference type="Rhea" id="RHEA-COMP:9830"/>
        <dbReference type="Rhea" id="RHEA-COMP:9831"/>
        <dbReference type="ChEBI" id="CHEBI:15378"/>
        <dbReference type="ChEBI" id="CHEBI:58339"/>
        <dbReference type="ChEBI" id="CHEBI:58343"/>
        <dbReference type="ChEBI" id="CHEBI:58388"/>
        <dbReference type="ChEBI" id="CHEBI:70975"/>
        <dbReference type="EC" id="2.8.2.23"/>
    </reaction>
</comment>
<evidence type="ECO:0000256" key="16">
    <source>
        <dbReference type="PIRSR" id="PIRSR637359-3"/>
    </source>
</evidence>
<dbReference type="AlphaFoldDB" id="A0AAE1BW35"/>
<name>A0AAE1BW35_PETCI</name>
<feature type="binding site" evidence="15">
    <location>
        <begin position="157"/>
        <end position="161"/>
    </location>
    <ligand>
        <name>3'-phosphoadenylyl sulfate</name>
        <dbReference type="ChEBI" id="CHEBI:58339"/>
    </ligand>
</feature>
<dbReference type="PANTHER" id="PTHR10605:SF65">
    <property type="entry name" value="GH20068P"/>
    <property type="match status" value="1"/>
</dbReference>
<keyword evidence="7 17" id="KW-0472">Membrane</keyword>
<protein>
    <recommendedName>
        <fullName evidence="12">Heparan sulfate glucosamine 3-O-sulfotransferase 5</fullName>
        <ecNumber evidence="11">2.8.2.23</ecNumber>
    </recommendedName>
    <alternativeName>
        <fullName evidence="13">Heparan sulfate D-glucosaminyl 3-O-sulfotransferase 5</fullName>
    </alternativeName>
</protein>
<evidence type="ECO:0000256" key="15">
    <source>
        <dbReference type="PIRSR" id="PIRSR637359-2"/>
    </source>
</evidence>
<dbReference type="Pfam" id="PF00685">
    <property type="entry name" value="Sulfotransfer_1"/>
    <property type="match status" value="1"/>
</dbReference>
<dbReference type="GO" id="GO:0000139">
    <property type="term" value="C:Golgi membrane"/>
    <property type="evidence" value="ECO:0007669"/>
    <property type="project" value="UniProtKB-SubCell"/>
</dbReference>
<evidence type="ECO:0000256" key="13">
    <source>
        <dbReference type="ARBA" id="ARBA00077477"/>
    </source>
</evidence>
<sequence length="403" mass="46288">MIFNWSELSEEDIVGKVQAEIESADNVLHCSTSSSSSSSSTAPSSCLEWEITRARWHGWPTMFVEREGRVMGGRCEGWSSPLSSLRRATPLIVLASFLVCLVLYYVSPMGAAAIYAPPSLSEGMGISSATTEAYRKRLRVRGTQRRLPQALIIGVRKCGTRALLEMLNLHPHVQKNGMEMHFFDDDERYANGLEWYRKKMPYSFDNQVTIEKTPSYFISREAPARIRAMNKTIKLLLIVREPATRVLSDYAQIMDTKLRKGKQVAPFHKKVLTADGEVNDGFKAIQISQYAVHVLRWLREFPREQIHIIDGDNLIIDPYTEIDKVQRFLQLPRHIHPDNFYFNETKGFYCMRNETFQKCLAGAKGRPHPRVDPVVMSHLRKFFTPFNEQFYEMVGHNFGWPTS</sequence>
<keyword evidence="9" id="KW-0325">Glycoprotein</keyword>
<dbReference type="EC" id="2.8.2.23" evidence="11"/>
<organism evidence="19 20">
    <name type="scientific">Petrolisthes cinctipes</name>
    <name type="common">Flat porcelain crab</name>
    <dbReference type="NCBI Taxonomy" id="88211"/>
    <lineage>
        <taxon>Eukaryota</taxon>
        <taxon>Metazoa</taxon>
        <taxon>Ecdysozoa</taxon>
        <taxon>Arthropoda</taxon>
        <taxon>Crustacea</taxon>
        <taxon>Multicrustacea</taxon>
        <taxon>Malacostraca</taxon>
        <taxon>Eumalacostraca</taxon>
        <taxon>Eucarida</taxon>
        <taxon>Decapoda</taxon>
        <taxon>Pleocyemata</taxon>
        <taxon>Anomura</taxon>
        <taxon>Galatheoidea</taxon>
        <taxon>Porcellanidae</taxon>
        <taxon>Petrolisthes</taxon>
    </lineage>
</organism>
<dbReference type="Gene3D" id="3.40.50.300">
    <property type="entry name" value="P-loop containing nucleotide triphosphate hydrolases"/>
    <property type="match status" value="1"/>
</dbReference>
<evidence type="ECO:0000256" key="14">
    <source>
        <dbReference type="PIRSR" id="PIRSR637359-1"/>
    </source>
</evidence>
<dbReference type="EMBL" id="JAWQEG010005937">
    <property type="protein sequence ID" value="KAK3856284.1"/>
    <property type="molecule type" value="Genomic_DNA"/>
</dbReference>
<keyword evidence="3 17" id="KW-0812">Transmembrane</keyword>
<feature type="domain" description="Sulfotransferase" evidence="18">
    <location>
        <begin position="148"/>
        <end position="383"/>
    </location>
</feature>
<dbReference type="FunFam" id="3.40.50.300:FF:000603">
    <property type="entry name" value="Sulfotransferase"/>
    <property type="match status" value="1"/>
</dbReference>
<keyword evidence="5 17" id="KW-1133">Transmembrane helix</keyword>
<keyword evidence="2" id="KW-0808">Transferase</keyword>
<feature type="active site" description="For sulfotransferase activity" evidence="14">
    <location>
        <position position="157"/>
    </location>
</feature>
<evidence type="ECO:0000313" key="19">
    <source>
        <dbReference type="EMBL" id="KAK3856284.1"/>
    </source>
</evidence>
<evidence type="ECO:0000313" key="20">
    <source>
        <dbReference type="Proteomes" id="UP001286313"/>
    </source>
</evidence>
<proteinExistence type="predicted"/>
<reference evidence="19" key="1">
    <citation type="submission" date="2023-10" db="EMBL/GenBank/DDBJ databases">
        <title>Genome assemblies of two species of porcelain crab, Petrolisthes cinctipes and Petrolisthes manimaculis (Anomura: Porcellanidae).</title>
        <authorList>
            <person name="Angst P."/>
        </authorList>
    </citation>
    <scope>NUCLEOTIDE SEQUENCE</scope>
    <source>
        <strain evidence="19">PB745_01</strain>
        <tissue evidence="19">Gill</tissue>
    </source>
</reference>
<evidence type="ECO:0000256" key="10">
    <source>
        <dbReference type="ARBA" id="ARBA00052516"/>
    </source>
</evidence>
<comment type="caution">
    <text evidence="19">The sequence shown here is derived from an EMBL/GenBank/DDBJ whole genome shotgun (WGS) entry which is preliminary data.</text>
</comment>
<evidence type="ECO:0000256" key="3">
    <source>
        <dbReference type="ARBA" id="ARBA00022692"/>
    </source>
</evidence>
<evidence type="ECO:0000256" key="11">
    <source>
        <dbReference type="ARBA" id="ARBA00066719"/>
    </source>
</evidence>
<keyword evidence="6" id="KW-0333">Golgi apparatus</keyword>